<evidence type="ECO:0000259" key="11">
    <source>
        <dbReference type="SMART" id="SM00968"/>
    </source>
</evidence>
<dbReference type="GO" id="GO:0005694">
    <property type="term" value="C:chromosome"/>
    <property type="evidence" value="ECO:0007669"/>
    <property type="project" value="InterPro"/>
</dbReference>
<keyword evidence="4" id="KW-0498">Mitosis</keyword>
<keyword evidence="6 8" id="KW-0539">Nucleus</keyword>
<dbReference type="FunFam" id="3.40.50.300:FF:000424">
    <property type="entry name" value="Structural maintenance of chromosomes 3"/>
    <property type="match status" value="1"/>
</dbReference>
<dbReference type="SMART" id="SM00968">
    <property type="entry name" value="SMC_hinge"/>
    <property type="match status" value="1"/>
</dbReference>
<dbReference type="InterPro" id="IPR003395">
    <property type="entry name" value="RecF/RecN/SMC_N"/>
</dbReference>
<dbReference type="Gene3D" id="3.40.50.300">
    <property type="entry name" value="P-loop containing nucleotide triphosphate hydrolases"/>
    <property type="match status" value="2"/>
</dbReference>
<name>A0AAW1PFV2_9CHLO</name>
<evidence type="ECO:0000313" key="12">
    <source>
        <dbReference type="EMBL" id="KAK9807008.1"/>
    </source>
</evidence>
<dbReference type="InterPro" id="IPR041741">
    <property type="entry name" value="SMC3_ABC_euk"/>
</dbReference>
<comment type="subcellular location">
    <subcellularLocation>
        <location evidence="1 8">Nucleus</location>
    </subcellularLocation>
</comment>
<evidence type="ECO:0000256" key="6">
    <source>
        <dbReference type="ARBA" id="ARBA00023242"/>
    </source>
</evidence>
<evidence type="ECO:0000256" key="4">
    <source>
        <dbReference type="ARBA" id="ARBA00022776"/>
    </source>
</evidence>
<evidence type="ECO:0000256" key="3">
    <source>
        <dbReference type="ARBA" id="ARBA00022618"/>
    </source>
</evidence>
<dbReference type="GO" id="GO:0005524">
    <property type="term" value="F:ATP binding"/>
    <property type="evidence" value="ECO:0007669"/>
    <property type="project" value="InterPro"/>
</dbReference>
<evidence type="ECO:0000256" key="10">
    <source>
        <dbReference type="SAM" id="MobiDB-lite"/>
    </source>
</evidence>
<feature type="coiled-coil region" evidence="9">
    <location>
        <begin position="399"/>
        <end position="503"/>
    </location>
</feature>
<dbReference type="Gene3D" id="3.30.70.1620">
    <property type="match status" value="1"/>
</dbReference>
<dbReference type="Pfam" id="PF02463">
    <property type="entry name" value="SMC_N"/>
    <property type="match status" value="1"/>
</dbReference>
<evidence type="ECO:0000256" key="1">
    <source>
        <dbReference type="ARBA" id="ARBA00004123"/>
    </source>
</evidence>
<dbReference type="GO" id="GO:0005634">
    <property type="term" value="C:nucleus"/>
    <property type="evidence" value="ECO:0007669"/>
    <property type="project" value="UniProtKB-SubCell"/>
</dbReference>
<evidence type="ECO:0000313" key="13">
    <source>
        <dbReference type="Proteomes" id="UP001489004"/>
    </source>
</evidence>
<keyword evidence="7" id="KW-0131">Cell cycle</keyword>
<sequence>MHIKQVIIEGFKSYKDQTVLDPFSPKINTVVGANGSGKSNFFHAIRFVLNDIFTILRQEERQKLLHEGAGHQVHSAYVEIVFDNSDGRFPVDKEEVGLRRSIGMKKDEYHLDKKHITKSEIQNFLESAGFSKANPYNVVQQGKVMAMTTMKEHERLDLLKEIGGTKVYEERRKESLKVMDETSGRRRQIVELVEQLEEKLAELDKERAELAKYQQVDKQRRSLEYTIYDKEVTDTRTKLEQLEEQRQRESEKASKVHEELREAHAQLKRIEREVKQLVGEQTDLSKQRAAVAEEKDAAVRKRAKAELDVKDLEECVKDDAKTRAQCRKDLDALAKEVAAQEAQLAAVKAALEEKEQAEGALAANIAKAKRRLQALYQKQGRSSQFGSAAERDAWIAKEVKQAEETLAKKEASLKTLQEQASLANAQIMELSQEIGDRESQMKEREESIKRCDREYAELVARRDQKANERKELWRAENENEKKVGQLREERNRYERHLNGATARDIDRGLNNVKAFVSSHKIEGVFGVLIELFTCGDHLHTAVEVTAGNSLFHVVVDNDETVNKIVAHLNKTKGGRATFMPLNRLRPGHTDYPTEYGEDVVPMMNVLRCKDRFKPALQQIFGKTVICKDMDVASKVAHSTQLNCVTLDGDQFSKKGTLTGGYHDDRRSKMDAMKGVRDKGKEWEAAKKELDKQKAQLATIDQEVGVLLGEITKMEAKRAHLRDGTDQVRTELLTLQRQEATCRSQLEQKERRVKEAQASLELVRGNINELKAELGSEHMAQLSAEERAELQQLNPDLKRMEEEVVACRTARMEVQAEQTELDTLLSSNLLKRRQELEEQLAKADVEADSATLEARRAEASTVQAEVAKVAERKRELDAQLEEATKKLKELKAEQEKLKEIEDNEGQHVEDEAKVLEQLMAKRAQLQQKKADLEKKIRELGSLPADAFEKYREHSLKELHKLLQKCNGQLKKYSHVNQKALDQYVNFTEQREELARRQAENLRAEEKIKQLIETLDLRKDEAIERTFKQVAKNFREIFAELAPGGRAELVMVKQTPQDAAEEEEEGEEGGPRGGHVMEKYAGVKVRVSFGSGDTMSMKQLSGGQKTLVALALIFAIQRCDPAPFYLFDEIDAALDPQYRTTVAKMLARQANDVVAPAQFIITTFHPQIIDHTNQVYGTSTSNRVSRIDTITKEDALEFINSEENRQKAEANNAA</sequence>
<dbReference type="Pfam" id="PF06470">
    <property type="entry name" value="SMC_hinge"/>
    <property type="match status" value="1"/>
</dbReference>
<accession>A0AAW1PFV2</accession>
<proteinExistence type="inferred from homology"/>
<gene>
    <name evidence="12" type="ORF">WJX72_010649</name>
</gene>
<dbReference type="SUPFAM" id="SSF52540">
    <property type="entry name" value="P-loop containing nucleoside triphosphate hydrolases"/>
    <property type="match status" value="1"/>
</dbReference>
<dbReference type="Gene3D" id="1.20.1060.20">
    <property type="match status" value="1"/>
</dbReference>
<evidence type="ECO:0000256" key="2">
    <source>
        <dbReference type="ARBA" id="ARBA00005917"/>
    </source>
</evidence>
<feature type="domain" description="SMC hinge" evidence="11">
    <location>
        <begin position="522"/>
        <end position="636"/>
    </location>
</feature>
<evidence type="ECO:0000256" key="7">
    <source>
        <dbReference type="ARBA" id="ARBA00023306"/>
    </source>
</evidence>
<dbReference type="InterPro" id="IPR027417">
    <property type="entry name" value="P-loop_NTPase"/>
</dbReference>
<reference evidence="12 13" key="1">
    <citation type="journal article" date="2024" name="Nat. Commun.">
        <title>Phylogenomics reveals the evolutionary origins of lichenization in chlorophyte algae.</title>
        <authorList>
            <person name="Puginier C."/>
            <person name="Libourel C."/>
            <person name="Otte J."/>
            <person name="Skaloud P."/>
            <person name="Haon M."/>
            <person name="Grisel S."/>
            <person name="Petersen M."/>
            <person name="Berrin J.G."/>
            <person name="Delaux P.M."/>
            <person name="Dal Grande F."/>
            <person name="Keller J."/>
        </authorList>
    </citation>
    <scope>NUCLEOTIDE SEQUENCE [LARGE SCALE GENOMIC DNA]</scope>
    <source>
        <strain evidence="12 13">SAG 2043</strain>
    </source>
</reference>
<feature type="coiled-coil region" evidence="9">
    <location>
        <begin position="738"/>
        <end position="941"/>
    </location>
</feature>
<dbReference type="GO" id="GO:0016887">
    <property type="term" value="F:ATP hydrolysis activity"/>
    <property type="evidence" value="ECO:0007669"/>
    <property type="project" value="InterPro"/>
</dbReference>
<feature type="coiled-coil region" evidence="9">
    <location>
        <begin position="179"/>
        <end position="371"/>
    </location>
</feature>
<evidence type="ECO:0000256" key="5">
    <source>
        <dbReference type="ARBA" id="ARBA00023054"/>
    </source>
</evidence>
<evidence type="ECO:0000256" key="8">
    <source>
        <dbReference type="PIRNR" id="PIRNR005719"/>
    </source>
</evidence>
<dbReference type="EMBL" id="JALJOR010000013">
    <property type="protein sequence ID" value="KAK9807008.1"/>
    <property type="molecule type" value="Genomic_DNA"/>
</dbReference>
<organism evidence="12 13">
    <name type="scientific">[Myrmecia] bisecta</name>
    <dbReference type="NCBI Taxonomy" id="41462"/>
    <lineage>
        <taxon>Eukaryota</taxon>
        <taxon>Viridiplantae</taxon>
        <taxon>Chlorophyta</taxon>
        <taxon>core chlorophytes</taxon>
        <taxon>Trebouxiophyceae</taxon>
        <taxon>Trebouxiales</taxon>
        <taxon>Trebouxiaceae</taxon>
        <taxon>Myrmecia</taxon>
    </lineage>
</organism>
<feature type="coiled-coil region" evidence="9">
    <location>
        <begin position="975"/>
        <end position="1019"/>
    </location>
</feature>
<protein>
    <recommendedName>
        <fullName evidence="8">Structural maintenance of chromosomes protein</fullName>
    </recommendedName>
</protein>
<dbReference type="PANTHER" id="PTHR43977">
    <property type="entry name" value="STRUCTURAL MAINTENANCE OF CHROMOSOMES PROTEIN 3"/>
    <property type="match status" value="1"/>
</dbReference>
<feature type="compositionally biased region" description="Acidic residues" evidence="10">
    <location>
        <begin position="1057"/>
        <end position="1066"/>
    </location>
</feature>
<comment type="caution">
    <text evidence="12">The sequence shown here is derived from an EMBL/GenBank/DDBJ whole genome shotgun (WGS) entry which is preliminary data.</text>
</comment>
<keyword evidence="13" id="KW-1185">Reference proteome</keyword>
<keyword evidence="3" id="KW-0132">Cell division</keyword>
<evidence type="ECO:0000256" key="9">
    <source>
        <dbReference type="SAM" id="Coils"/>
    </source>
</evidence>
<dbReference type="InterPro" id="IPR024704">
    <property type="entry name" value="SMC"/>
</dbReference>
<feature type="region of interest" description="Disordered" evidence="10">
    <location>
        <begin position="1053"/>
        <end position="1073"/>
    </location>
</feature>
<dbReference type="PIRSF" id="PIRSF005719">
    <property type="entry name" value="SMC"/>
    <property type="match status" value="1"/>
</dbReference>
<comment type="similarity">
    <text evidence="2">Belongs to the SMC family. SMC3 subfamily.</text>
</comment>
<dbReference type="GO" id="GO:0051301">
    <property type="term" value="P:cell division"/>
    <property type="evidence" value="ECO:0007669"/>
    <property type="project" value="UniProtKB-KW"/>
</dbReference>
<dbReference type="AlphaFoldDB" id="A0AAW1PFV2"/>
<dbReference type="InterPro" id="IPR010935">
    <property type="entry name" value="SMC_hinge"/>
</dbReference>
<dbReference type="InterPro" id="IPR036277">
    <property type="entry name" value="SMC_hinge_sf"/>
</dbReference>
<keyword evidence="5 9" id="KW-0175">Coiled coil</keyword>
<dbReference type="SUPFAM" id="SSF75553">
    <property type="entry name" value="Smc hinge domain"/>
    <property type="match status" value="1"/>
</dbReference>
<dbReference type="GO" id="GO:0051276">
    <property type="term" value="P:chromosome organization"/>
    <property type="evidence" value="ECO:0007669"/>
    <property type="project" value="InterPro"/>
</dbReference>
<dbReference type="CDD" id="cd03272">
    <property type="entry name" value="ABC_SMC3_euk"/>
    <property type="match status" value="1"/>
</dbReference>
<dbReference type="Proteomes" id="UP001489004">
    <property type="component" value="Unassembled WGS sequence"/>
</dbReference>